<dbReference type="GO" id="GO:0005743">
    <property type="term" value="C:mitochondrial inner membrane"/>
    <property type="evidence" value="ECO:0007669"/>
    <property type="project" value="UniProtKB-SubCell"/>
</dbReference>
<evidence type="ECO:0000256" key="9">
    <source>
        <dbReference type="ARBA" id="ARBA00022946"/>
    </source>
</evidence>
<dbReference type="UniPathway" id="UPA00659"/>
<dbReference type="GO" id="GO:0006635">
    <property type="term" value="P:fatty acid beta-oxidation"/>
    <property type="evidence" value="ECO:0000318"/>
    <property type="project" value="GO_Central"/>
</dbReference>
<dbReference type="Gene3D" id="3.30.559.10">
    <property type="entry name" value="Chloramphenicol acetyltransferase-like domain"/>
    <property type="match status" value="1"/>
</dbReference>
<evidence type="ECO:0000256" key="19">
    <source>
        <dbReference type="ARBA" id="ARBA00047449"/>
    </source>
</evidence>
<dbReference type="GeneTree" id="ENSGT01150000286999"/>
<evidence type="ECO:0000256" key="2">
    <source>
        <dbReference type="ARBA" id="ARBA00005005"/>
    </source>
</evidence>
<evidence type="ECO:0000256" key="11">
    <source>
        <dbReference type="ARBA" id="ARBA00023098"/>
    </source>
</evidence>
<comment type="catalytic activity">
    <reaction evidence="19">
        <text>decanoyl-CoA + (R)-carnitine = O-decanoyl-(R)-carnitine + CoA</text>
        <dbReference type="Rhea" id="RHEA:44828"/>
        <dbReference type="ChEBI" id="CHEBI:16347"/>
        <dbReference type="ChEBI" id="CHEBI:28717"/>
        <dbReference type="ChEBI" id="CHEBI:57287"/>
        <dbReference type="ChEBI" id="CHEBI:61430"/>
    </reaction>
</comment>
<dbReference type="Pfam" id="PF00755">
    <property type="entry name" value="Carn_acyltransf"/>
    <property type="match status" value="1"/>
</dbReference>
<proteinExistence type="inferred from homology"/>
<dbReference type="GO" id="GO:0004095">
    <property type="term" value="F:carnitine O-palmitoyltransferase activity"/>
    <property type="evidence" value="ECO:0000318"/>
    <property type="project" value="GO_Central"/>
</dbReference>
<keyword evidence="8" id="KW-0276">Fatty acid metabolism</keyword>
<comment type="subcellular location">
    <subcellularLocation>
        <location evidence="1">Mitochondrion inner membrane</location>
        <topology evidence="1">Peripheral membrane protein</topology>
        <orientation evidence="1">Matrix side</orientation>
    </subcellularLocation>
</comment>
<sequence length="675" mass="76407">MARYLLFSLAQRSIRVADVTGSRAFLRKPPVGLDSPRGFGVSRCRPSDYLHKSIVNTLHYQESLPRLPIPKLEDTVKRYLNAQKPLLDSGEYRKTEKLSQNFKEGIGKELHEHLVAQDELRQDTSYYSEMWLNTYLTLRSPLAFSTNVGLAFHLDPNPSHNDQLTRATNLTVSALRFLKTFRAGYLEPEVLHLYPEKTDTEEFKKLIQFVPPSLVCNVASMVNVYPLDMSQFFRLFNTTRLPRPGRDELFTDEKGKHVLVLRKGNFYVFDVLDQERNIVKAVEIQAHLKSILADDLPVPEFPLAYLTSENRDIWAQLRQELLDNGNEEALRKVDSAMFCLCLDDFPIQNSDHLSHNMLHGDGMNRWFDKSFNLILTQDGQAAVHFEHSWGDVLTFLRFLDEVSKDSSRSPAVTPQDQSEAVAADSCTAATRLEFRLNGAIKAGISKAKENFDLTRRTLTLRFVEFASGGRNFLKDHKVSPDAMVQLSYQMAFRVMHGQTVPTDEFCSTATFKHGRTEIIRPASVLTNRAAKALVQEPSPRSVEELQGLLADSSHYHVRLIKEAAMGQGFDRHLYALRNLSASRREALPEFFQDPAYVRLNHIILSTRAIASPLLKTGVVAPATPDGFGVVYSIHKDCLTFSISCYSVRDAQEFSQVVITGLEKIVAVLRGKPDKI</sequence>
<dbReference type="Ensembl" id="ENSOANT00000013705.3">
    <property type="protein sequence ID" value="ENSOANP00000013702.3"/>
    <property type="gene ID" value="ENSOANG00000008600.3"/>
</dbReference>
<evidence type="ECO:0000256" key="12">
    <source>
        <dbReference type="ARBA" id="ARBA00023128"/>
    </source>
</evidence>
<dbReference type="PANTHER" id="PTHR22589">
    <property type="entry name" value="CARNITINE O-ACYLTRANSFERASE"/>
    <property type="match status" value="1"/>
</dbReference>
<comment type="catalytic activity">
    <reaction evidence="20">
        <text>octanoyl-CoA + (R)-carnitine = O-octanoyl-(R)-carnitine + CoA</text>
        <dbReference type="Rhea" id="RHEA:17177"/>
        <dbReference type="ChEBI" id="CHEBI:16347"/>
        <dbReference type="ChEBI" id="CHEBI:18102"/>
        <dbReference type="ChEBI" id="CHEBI:57287"/>
        <dbReference type="ChEBI" id="CHEBI:57386"/>
    </reaction>
</comment>
<keyword evidence="9" id="KW-0809">Transit peptide</keyword>
<organism evidence="31 32">
    <name type="scientific">Ornithorhynchus anatinus</name>
    <name type="common">Duckbill platypus</name>
    <dbReference type="NCBI Taxonomy" id="9258"/>
    <lineage>
        <taxon>Eukaryota</taxon>
        <taxon>Metazoa</taxon>
        <taxon>Chordata</taxon>
        <taxon>Craniata</taxon>
        <taxon>Vertebrata</taxon>
        <taxon>Euteleostomi</taxon>
        <taxon>Mammalia</taxon>
        <taxon>Monotremata</taxon>
        <taxon>Ornithorhynchidae</taxon>
        <taxon>Ornithorhynchus</taxon>
    </lineage>
</organism>
<evidence type="ECO:0000256" key="7">
    <source>
        <dbReference type="ARBA" id="ARBA00022792"/>
    </source>
</evidence>
<comment type="catalytic activity">
    <reaction evidence="23">
        <text>(9Z)-tetradecenoyl-CoA + (R)-carnitine = O-(9Z)-tetradecenoyl-(R)-carnitine + CoA</text>
        <dbReference type="Rhea" id="RHEA:44848"/>
        <dbReference type="ChEBI" id="CHEBI:16347"/>
        <dbReference type="ChEBI" id="CHEBI:57287"/>
        <dbReference type="ChEBI" id="CHEBI:65060"/>
        <dbReference type="ChEBI" id="CHEBI:84647"/>
    </reaction>
</comment>
<evidence type="ECO:0000256" key="13">
    <source>
        <dbReference type="ARBA" id="ARBA00023136"/>
    </source>
</evidence>
<keyword evidence="11" id="KW-0443">Lipid metabolism</keyword>
<dbReference type="Bgee" id="ENSOANG00000008600">
    <property type="expression patterns" value="Expressed in testis and 2 other cell types or tissues"/>
</dbReference>
<evidence type="ECO:0000256" key="18">
    <source>
        <dbReference type="ARBA" id="ARBA00047431"/>
    </source>
</evidence>
<gene>
    <name evidence="31" type="primary">LOC100083621</name>
</gene>
<evidence type="ECO:0000256" key="8">
    <source>
        <dbReference type="ARBA" id="ARBA00022832"/>
    </source>
</evidence>
<dbReference type="HOGENOM" id="CLU_013513_4_2_1"/>
<dbReference type="Proteomes" id="UP000002279">
    <property type="component" value="Chromosome 17"/>
</dbReference>
<evidence type="ECO:0000256" key="5">
    <source>
        <dbReference type="ARBA" id="ARBA00022448"/>
    </source>
</evidence>
<comment type="catalytic activity">
    <reaction evidence="26">
        <text>4,8-dimethylnonanoyl-CoA + (R)-carnitine = O-4,8-dimethylnonanoyl-(R)-carnitine + CoA</text>
        <dbReference type="Rhea" id="RHEA:44860"/>
        <dbReference type="ChEBI" id="CHEBI:16347"/>
        <dbReference type="ChEBI" id="CHEBI:57287"/>
        <dbReference type="ChEBI" id="CHEBI:77061"/>
        <dbReference type="ChEBI" id="CHEBI:84654"/>
    </reaction>
</comment>
<keyword evidence="12" id="KW-0496">Mitochondrion</keyword>
<evidence type="ECO:0000256" key="17">
    <source>
        <dbReference type="ARBA" id="ARBA00046213"/>
    </source>
</evidence>
<dbReference type="InParanoid" id="F6YFV5"/>
<keyword evidence="10" id="KW-0007">Acetylation</keyword>
<evidence type="ECO:0000256" key="10">
    <source>
        <dbReference type="ARBA" id="ARBA00022990"/>
    </source>
</evidence>
<dbReference type="GeneID" id="100083621"/>
<dbReference type="eggNOG" id="KOG3719">
    <property type="taxonomic scope" value="Eukaryota"/>
</dbReference>
<feature type="active site" description="Proton acceptor" evidence="29">
    <location>
        <position position="387"/>
    </location>
</feature>
<keyword evidence="32" id="KW-1185">Reference proteome</keyword>
<keyword evidence="13" id="KW-0472">Membrane</keyword>
<accession>F6YFV5</accession>
<evidence type="ECO:0000256" key="23">
    <source>
        <dbReference type="ARBA" id="ARBA00048758"/>
    </source>
</evidence>
<evidence type="ECO:0000256" key="15">
    <source>
        <dbReference type="ARBA" id="ARBA00040346"/>
    </source>
</evidence>
<comment type="pathway">
    <text evidence="2">Lipid metabolism; fatty acid beta-oxidation.</text>
</comment>
<dbReference type="InterPro" id="IPR039551">
    <property type="entry name" value="Cho/carn_acyl_trans"/>
</dbReference>
<dbReference type="Gene3D" id="3.30.559.70">
    <property type="entry name" value="Choline/Carnitine o-acyltransferase, domain 2"/>
    <property type="match status" value="1"/>
</dbReference>
<dbReference type="InterPro" id="IPR042231">
    <property type="entry name" value="Cho/carn_acyl_trans_2"/>
</dbReference>
<evidence type="ECO:0000256" key="16">
    <source>
        <dbReference type="ARBA" id="ARBA00042919"/>
    </source>
</evidence>
<dbReference type="AlphaFoldDB" id="F6YFV5"/>
<evidence type="ECO:0000256" key="28">
    <source>
        <dbReference type="ARBA" id="ARBA00049150"/>
    </source>
</evidence>
<evidence type="ECO:0000259" key="30">
    <source>
        <dbReference type="Pfam" id="PF00755"/>
    </source>
</evidence>
<evidence type="ECO:0000256" key="29">
    <source>
        <dbReference type="PIRSR" id="PIRSR600542-1"/>
    </source>
</evidence>
<keyword evidence="5" id="KW-0813">Transport</keyword>
<comment type="catalytic activity">
    <reaction evidence="18">
        <text>(5Z)-tetradecenoyl-CoA + (R)-carnitine = O-(5Z)-tetradecenoyl-(R)-carnitine + CoA</text>
        <dbReference type="Rhea" id="RHEA:44852"/>
        <dbReference type="ChEBI" id="CHEBI:16347"/>
        <dbReference type="ChEBI" id="CHEBI:57287"/>
        <dbReference type="ChEBI" id="CHEBI:84649"/>
        <dbReference type="ChEBI" id="CHEBI:84650"/>
    </reaction>
</comment>
<dbReference type="FunFam" id="1.10.275.20:FF:000001">
    <property type="entry name" value="carnitine O-palmitoyltransferase 2, mitochondrial"/>
    <property type="match status" value="1"/>
</dbReference>
<comment type="function">
    <text evidence="17">Involved in the intramitochondrial synthesis of acylcarnitines from accumulated acyl-CoA metabolites. Reconverts acylcarnitines back into the respective acyl-CoA esters that can then undergo beta-oxidation, an essential step for the mitochondrial uptake of long-chain fatty acids and their subsequent beta-oxidation in the mitochondrion. Active with medium (C8-C12) and long-chain (C14-C18) acyl-CoA esters.</text>
</comment>
<keyword evidence="14" id="KW-0012">Acyltransferase</keyword>
<dbReference type="InterPro" id="IPR023213">
    <property type="entry name" value="CAT-like_dom_sf"/>
</dbReference>
<evidence type="ECO:0000313" key="32">
    <source>
        <dbReference type="Proteomes" id="UP000002279"/>
    </source>
</evidence>
<protein>
    <recommendedName>
        <fullName evidence="15">Carnitine O-palmitoyltransferase 2, mitochondrial</fullName>
        <ecNumber evidence="4">2.3.1.21</ecNumber>
    </recommendedName>
    <alternativeName>
        <fullName evidence="16">Carnitine palmitoyltransferase II</fullName>
    </alternativeName>
</protein>
<feature type="domain" description="Choline/carnitine acyltransferase" evidence="30">
    <location>
        <begin position="67"/>
        <end position="655"/>
    </location>
</feature>
<comment type="catalytic activity">
    <reaction evidence="28">
        <text>(R)-carnitine + hexadecanoyl-CoA = O-hexadecanoyl-(R)-carnitine + CoA</text>
        <dbReference type="Rhea" id="RHEA:12661"/>
        <dbReference type="ChEBI" id="CHEBI:16347"/>
        <dbReference type="ChEBI" id="CHEBI:17490"/>
        <dbReference type="ChEBI" id="CHEBI:57287"/>
        <dbReference type="ChEBI" id="CHEBI:57379"/>
        <dbReference type="EC" id="2.3.1.21"/>
    </reaction>
    <physiologicalReaction direction="right-to-left" evidence="28">
        <dbReference type="Rhea" id="RHEA:12663"/>
    </physiologicalReaction>
</comment>
<keyword evidence="6" id="KW-0808">Transferase</keyword>
<keyword evidence="7" id="KW-0999">Mitochondrion inner membrane</keyword>
<comment type="catalytic activity">
    <reaction evidence="25">
        <text>tetradecanoyl-CoA + (R)-carnitine = O-tetradecanoyl-(R)-carnitine + CoA</text>
        <dbReference type="Rhea" id="RHEA:44832"/>
        <dbReference type="ChEBI" id="CHEBI:16347"/>
        <dbReference type="ChEBI" id="CHEBI:57287"/>
        <dbReference type="ChEBI" id="CHEBI:57385"/>
        <dbReference type="ChEBI" id="CHEBI:84634"/>
    </reaction>
</comment>
<dbReference type="RefSeq" id="XP_028937456.1">
    <property type="nucleotide sequence ID" value="XM_029081623.2"/>
</dbReference>
<comment type="catalytic activity">
    <reaction evidence="21">
        <text>dodecanoyl-CoA + (R)-carnitine = O-dodecanoyl-R-carnitine + CoA</text>
        <dbReference type="Rhea" id="RHEA:40279"/>
        <dbReference type="ChEBI" id="CHEBI:16347"/>
        <dbReference type="ChEBI" id="CHEBI:57287"/>
        <dbReference type="ChEBI" id="CHEBI:57375"/>
        <dbReference type="ChEBI" id="CHEBI:77086"/>
    </reaction>
</comment>
<evidence type="ECO:0000313" key="31">
    <source>
        <dbReference type="Ensembl" id="ENSOANP00000013702.3"/>
    </source>
</evidence>
<dbReference type="KEGG" id="oaa:100083621"/>
<comment type="catalytic activity">
    <reaction evidence="22">
        <text>(R)-carnitine + (9Z)-octadecenoyl-CoA = O-(9Z)-octadecenoyl-(R)-carnitine + CoA</text>
        <dbReference type="Rhea" id="RHEA:44856"/>
        <dbReference type="ChEBI" id="CHEBI:16347"/>
        <dbReference type="ChEBI" id="CHEBI:57287"/>
        <dbReference type="ChEBI" id="CHEBI:57387"/>
        <dbReference type="ChEBI" id="CHEBI:84651"/>
    </reaction>
</comment>
<reference evidence="31" key="3">
    <citation type="submission" date="2025-09" db="UniProtKB">
        <authorList>
            <consortium name="Ensembl"/>
        </authorList>
    </citation>
    <scope>IDENTIFICATION</scope>
    <source>
        <strain evidence="31">Glennie</strain>
    </source>
</reference>
<evidence type="ECO:0000256" key="25">
    <source>
        <dbReference type="ARBA" id="ARBA00048991"/>
    </source>
</evidence>
<dbReference type="EC" id="2.3.1.21" evidence="4"/>
<dbReference type="Gene3D" id="1.20.1280.180">
    <property type="match status" value="1"/>
</dbReference>
<reference evidence="31 32" key="1">
    <citation type="journal article" date="2008" name="Nature">
        <title>Genome analysis of the platypus reveals unique signatures of evolution.</title>
        <authorList>
            <person name="Warren W.C."/>
            <person name="Hillier L.W."/>
            <person name="Marshall Graves J.A."/>
            <person name="Birney E."/>
            <person name="Ponting C.P."/>
            <person name="Grutzner F."/>
            <person name="Belov K."/>
            <person name="Miller W."/>
            <person name="Clarke L."/>
            <person name="Chinwalla A.T."/>
            <person name="Yang S.P."/>
            <person name="Heger A."/>
            <person name="Locke D.P."/>
            <person name="Miethke P."/>
            <person name="Waters P.D."/>
            <person name="Veyrunes F."/>
            <person name="Fulton L."/>
            <person name="Fulton B."/>
            <person name="Graves T."/>
            <person name="Wallis J."/>
            <person name="Puente X.S."/>
            <person name="Lopez-Otin C."/>
            <person name="Ordonez G.R."/>
            <person name="Eichler E.E."/>
            <person name="Chen L."/>
            <person name="Cheng Z."/>
            <person name="Deakin J.E."/>
            <person name="Alsop A."/>
            <person name="Thompson K."/>
            <person name="Kirby P."/>
            <person name="Papenfuss A.T."/>
            <person name="Wakefield M.J."/>
            <person name="Olender T."/>
            <person name="Lancet D."/>
            <person name="Huttley G.A."/>
            <person name="Smit A.F."/>
            <person name="Pask A."/>
            <person name="Temple-Smith P."/>
            <person name="Batzer M.A."/>
            <person name="Walker J.A."/>
            <person name="Konkel M.K."/>
            <person name="Harris R.S."/>
            <person name="Whittington C.M."/>
            <person name="Wong E.S."/>
            <person name="Gemmell N.J."/>
            <person name="Buschiazzo E."/>
            <person name="Vargas Jentzsch I.M."/>
            <person name="Merkel A."/>
            <person name="Schmitz J."/>
            <person name="Zemann A."/>
            <person name="Churakov G."/>
            <person name="Kriegs J.O."/>
            <person name="Brosius J."/>
            <person name="Murchison E.P."/>
            <person name="Sachidanandam R."/>
            <person name="Smith C."/>
            <person name="Hannon G.J."/>
            <person name="Tsend-Ayush E."/>
            <person name="McMillan D."/>
            <person name="Attenborough R."/>
            <person name="Rens W."/>
            <person name="Ferguson-Smith M."/>
            <person name="Lefevre C.M."/>
            <person name="Sharp J.A."/>
            <person name="Nicholas K.R."/>
            <person name="Ray D.A."/>
            <person name="Kube M."/>
            <person name="Reinhardt R."/>
            <person name="Pringle T.H."/>
            <person name="Taylor J."/>
            <person name="Jones R.C."/>
            <person name="Nixon B."/>
            <person name="Dacheux J.L."/>
            <person name="Niwa H."/>
            <person name="Sekita Y."/>
            <person name="Huang X."/>
            <person name="Stark A."/>
            <person name="Kheradpour P."/>
            <person name="Kellis M."/>
            <person name="Flicek P."/>
            <person name="Chen Y."/>
            <person name="Webber C."/>
            <person name="Hardison R."/>
            <person name="Nelson J."/>
            <person name="Hallsworth-Pepin K."/>
            <person name="Delehaunty K."/>
            <person name="Markovic C."/>
            <person name="Minx P."/>
            <person name="Feng Y."/>
            <person name="Kremitzki C."/>
            <person name="Mitreva M."/>
            <person name="Glasscock J."/>
            <person name="Wylie T."/>
            <person name="Wohldmann P."/>
            <person name="Thiru P."/>
            <person name="Nhan M.N."/>
            <person name="Pohl C.S."/>
            <person name="Smith S.M."/>
            <person name="Hou S."/>
            <person name="Nefedov M."/>
            <person name="de Jong P.J."/>
            <person name="Renfree M.B."/>
            <person name="Mardis E.R."/>
            <person name="Wilson R.K."/>
        </authorList>
    </citation>
    <scope>NUCLEOTIDE SEQUENCE [LARGE SCALE GENOMIC DNA]</scope>
    <source>
        <strain evidence="31 32">Glennie</strain>
    </source>
</reference>
<evidence type="ECO:0000256" key="3">
    <source>
        <dbReference type="ARBA" id="ARBA00005232"/>
    </source>
</evidence>
<dbReference type="Gene3D" id="1.10.275.20">
    <property type="entry name" value="Choline/Carnitine o-acyltransferase"/>
    <property type="match status" value="1"/>
</dbReference>
<evidence type="ECO:0000256" key="27">
    <source>
        <dbReference type="ARBA" id="ARBA00049066"/>
    </source>
</evidence>
<evidence type="ECO:0000256" key="14">
    <source>
        <dbReference type="ARBA" id="ARBA00023315"/>
    </source>
</evidence>
<evidence type="ECO:0000256" key="24">
    <source>
        <dbReference type="ARBA" id="ARBA00048764"/>
    </source>
</evidence>
<dbReference type="InterPro" id="IPR042572">
    <property type="entry name" value="Carn_acyl_trans_N"/>
</dbReference>
<comment type="similarity">
    <text evidence="3">Belongs to the carnitine/choline acetyltransferase family.</text>
</comment>
<evidence type="ECO:0000256" key="1">
    <source>
        <dbReference type="ARBA" id="ARBA00004443"/>
    </source>
</evidence>
<evidence type="ECO:0000256" key="21">
    <source>
        <dbReference type="ARBA" id="ARBA00047819"/>
    </source>
</evidence>
<dbReference type="GO" id="GO:0005739">
    <property type="term" value="C:mitochondrion"/>
    <property type="evidence" value="ECO:0000318"/>
    <property type="project" value="GO_Central"/>
</dbReference>
<evidence type="ECO:0000256" key="20">
    <source>
        <dbReference type="ARBA" id="ARBA00047809"/>
    </source>
</evidence>
<evidence type="ECO:0000256" key="22">
    <source>
        <dbReference type="ARBA" id="ARBA00048565"/>
    </source>
</evidence>
<name>F6YFV5_ORNAN</name>
<dbReference type="PANTHER" id="PTHR22589:SF51">
    <property type="entry name" value="CARNITINE O-PALMITOYLTRANSFERASE 2, MITOCHONDRIAL"/>
    <property type="match status" value="1"/>
</dbReference>
<evidence type="ECO:0000256" key="6">
    <source>
        <dbReference type="ARBA" id="ARBA00022679"/>
    </source>
</evidence>
<comment type="catalytic activity">
    <reaction evidence="24">
        <text>eicosanoyl-CoA + (R)-carnitine = O-eicosanoyl-(R)-carnitine + CoA</text>
        <dbReference type="Rhea" id="RHEA:44844"/>
        <dbReference type="ChEBI" id="CHEBI:16347"/>
        <dbReference type="ChEBI" id="CHEBI:57287"/>
        <dbReference type="ChEBI" id="CHEBI:57380"/>
        <dbReference type="ChEBI" id="CHEBI:84645"/>
    </reaction>
</comment>
<evidence type="ECO:0000256" key="4">
    <source>
        <dbReference type="ARBA" id="ARBA00013243"/>
    </source>
</evidence>
<dbReference type="PROSITE" id="PS00439">
    <property type="entry name" value="ACYLTRANSF_C_1"/>
    <property type="match status" value="1"/>
</dbReference>
<comment type="catalytic activity">
    <reaction evidence="27">
        <text>(R)-carnitine + octadecanoyl-CoA = O-octadecanoyl-(R)-carnitine + CoA</text>
        <dbReference type="Rhea" id="RHEA:44840"/>
        <dbReference type="ChEBI" id="CHEBI:16347"/>
        <dbReference type="ChEBI" id="CHEBI:57287"/>
        <dbReference type="ChEBI" id="CHEBI:57394"/>
        <dbReference type="ChEBI" id="CHEBI:84644"/>
    </reaction>
</comment>
<reference evidence="31" key="2">
    <citation type="submission" date="2025-08" db="UniProtKB">
        <authorList>
            <consortium name="Ensembl"/>
        </authorList>
    </citation>
    <scope>IDENTIFICATION</scope>
    <source>
        <strain evidence="31">Glennie</strain>
    </source>
</reference>
<dbReference type="OrthoDB" id="9444638at2759"/>
<dbReference type="SUPFAM" id="SSF52777">
    <property type="entry name" value="CoA-dependent acyltransferases"/>
    <property type="match status" value="2"/>
</dbReference>
<evidence type="ECO:0000256" key="26">
    <source>
        <dbReference type="ARBA" id="ARBA00048999"/>
    </source>
</evidence>
<dbReference type="STRING" id="9258.ENSOANP00000013702"/>
<dbReference type="OMA" id="CSEYHIR"/>
<dbReference type="InterPro" id="IPR000542">
    <property type="entry name" value="Carn_acyl_trans"/>
</dbReference>